<dbReference type="GO" id="GO:0009007">
    <property type="term" value="F:site-specific DNA-methyltransferase (adenine-specific) activity"/>
    <property type="evidence" value="ECO:0007669"/>
    <property type="project" value="UniProtKB-EC"/>
</dbReference>
<name>A0AAJ4SK16_MAMSC</name>
<sequence>MKQLKSPLRYPGGKAKLYSIVQEIISQNTNGEICYYEPFAGGCGLALKLLGNEDVSTIHINDCDFAIYSFWTSVLNETDRFCEKINNLEINISEWKLQKDIYLNKERHDIFDIGFATFFLNRTNVSGIIKGGVMGGYNQSGKYKIDCRFNKKQLIKQIWDIAEYKDRIYVTNYNVFDLFKNDSFNIDNIFIYFDPPYVKKGSQLYRNSFNNDDHILLSDMIKNLKEKFIVTYDNQELIKDLYKDLSYNLIDIKYSAGTKREAEEILILSEKITYDFN</sequence>
<dbReference type="GO" id="GO:0009307">
    <property type="term" value="P:DNA restriction-modification system"/>
    <property type="evidence" value="ECO:0007669"/>
    <property type="project" value="InterPro"/>
</dbReference>
<dbReference type="PANTHER" id="PTHR30481">
    <property type="entry name" value="DNA ADENINE METHYLASE"/>
    <property type="match status" value="1"/>
</dbReference>
<evidence type="ECO:0000256" key="3">
    <source>
        <dbReference type="ARBA" id="ARBA00022603"/>
    </source>
</evidence>
<organism evidence="7 8">
    <name type="scientific">Mammaliicoccus sciuri</name>
    <name type="common">Staphylococcus sciuri</name>
    <dbReference type="NCBI Taxonomy" id="1296"/>
    <lineage>
        <taxon>Bacteria</taxon>
        <taxon>Bacillati</taxon>
        <taxon>Bacillota</taxon>
        <taxon>Bacilli</taxon>
        <taxon>Bacillales</taxon>
        <taxon>Staphylococcaceae</taxon>
        <taxon>Mammaliicoccus</taxon>
    </lineage>
</organism>
<dbReference type="GO" id="GO:0032259">
    <property type="term" value="P:methylation"/>
    <property type="evidence" value="ECO:0007669"/>
    <property type="project" value="UniProtKB-KW"/>
</dbReference>
<evidence type="ECO:0000256" key="5">
    <source>
        <dbReference type="ARBA" id="ARBA00022691"/>
    </source>
</evidence>
<dbReference type="PIRSF" id="PIRSF000398">
    <property type="entry name" value="M_m6A_EcoRV"/>
    <property type="match status" value="1"/>
</dbReference>
<dbReference type="AlphaFoldDB" id="A0AAJ4SK16"/>
<proteinExistence type="inferred from homology"/>
<dbReference type="Pfam" id="PF02086">
    <property type="entry name" value="MethyltransfD12"/>
    <property type="match status" value="1"/>
</dbReference>
<comment type="caution">
    <text evidence="7">The sequence shown here is derived from an EMBL/GenBank/DDBJ whole genome shotgun (WGS) entry which is preliminary data.</text>
</comment>
<dbReference type="SUPFAM" id="SSF53335">
    <property type="entry name" value="S-adenosyl-L-methionine-dependent methyltransferases"/>
    <property type="match status" value="1"/>
</dbReference>
<keyword evidence="3 7" id="KW-0489">Methyltransferase</keyword>
<dbReference type="GO" id="GO:0043565">
    <property type="term" value="F:sequence-specific DNA binding"/>
    <property type="evidence" value="ECO:0007669"/>
    <property type="project" value="TreeGrafter"/>
</dbReference>
<evidence type="ECO:0000256" key="4">
    <source>
        <dbReference type="ARBA" id="ARBA00022679"/>
    </source>
</evidence>
<dbReference type="EMBL" id="RXWV01000009">
    <property type="protein sequence ID" value="RTX75015.1"/>
    <property type="molecule type" value="Genomic_DNA"/>
</dbReference>
<protein>
    <recommendedName>
        <fullName evidence="2">site-specific DNA-methyltransferase (adenine-specific)</fullName>
        <ecNumber evidence="2">2.1.1.72</ecNumber>
    </recommendedName>
</protein>
<comment type="catalytic activity">
    <reaction evidence="6">
        <text>a 2'-deoxyadenosine in DNA + S-adenosyl-L-methionine = an N(6)-methyl-2'-deoxyadenosine in DNA + S-adenosyl-L-homocysteine + H(+)</text>
        <dbReference type="Rhea" id="RHEA:15197"/>
        <dbReference type="Rhea" id="RHEA-COMP:12418"/>
        <dbReference type="Rhea" id="RHEA-COMP:12419"/>
        <dbReference type="ChEBI" id="CHEBI:15378"/>
        <dbReference type="ChEBI" id="CHEBI:57856"/>
        <dbReference type="ChEBI" id="CHEBI:59789"/>
        <dbReference type="ChEBI" id="CHEBI:90615"/>
        <dbReference type="ChEBI" id="CHEBI:90616"/>
        <dbReference type="EC" id="2.1.1.72"/>
    </reaction>
</comment>
<dbReference type="InterPro" id="IPR012327">
    <property type="entry name" value="MeTrfase_D12"/>
</dbReference>
<gene>
    <name evidence="7" type="ORF">CD117_01595</name>
</gene>
<dbReference type="InterPro" id="IPR012263">
    <property type="entry name" value="M_m6A_EcoRV"/>
</dbReference>
<keyword evidence="4" id="KW-0808">Transferase</keyword>
<dbReference type="PANTHER" id="PTHR30481:SF2">
    <property type="entry name" value="SITE-SPECIFIC DNA-METHYLTRANSFERASE (ADENINE-SPECIFIC)"/>
    <property type="match status" value="1"/>
</dbReference>
<evidence type="ECO:0000313" key="7">
    <source>
        <dbReference type="EMBL" id="RTX75015.1"/>
    </source>
</evidence>
<reference evidence="7 8" key="1">
    <citation type="submission" date="2018-10" db="EMBL/GenBank/DDBJ databases">
        <title>A collection Staphylococci species genome sequencing.</title>
        <authorList>
            <person name="Cole K."/>
        </authorList>
    </citation>
    <scope>NUCLEOTIDE SEQUENCE [LARGE SCALE GENOMIC DNA]</scope>
    <source>
        <strain evidence="8">NCTC 12218</strain>
    </source>
</reference>
<evidence type="ECO:0000313" key="8">
    <source>
        <dbReference type="Proteomes" id="UP000274792"/>
    </source>
</evidence>
<accession>A0AAJ4SK16</accession>
<dbReference type="InterPro" id="IPR023095">
    <property type="entry name" value="Ade_MeTrfase_dom_2"/>
</dbReference>
<dbReference type="GO" id="GO:0006298">
    <property type="term" value="P:mismatch repair"/>
    <property type="evidence" value="ECO:0007669"/>
    <property type="project" value="TreeGrafter"/>
</dbReference>
<dbReference type="GO" id="GO:1904047">
    <property type="term" value="F:S-adenosyl-L-methionine binding"/>
    <property type="evidence" value="ECO:0007669"/>
    <property type="project" value="TreeGrafter"/>
</dbReference>
<comment type="similarity">
    <text evidence="1">Belongs to the N(4)/N(6)-methyltransferase family.</text>
</comment>
<dbReference type="RefSeq" id="WP_126476468.1">
    <property type="nucleotide sequence ID" value="NZ_RXWV01000009.1"/>
</dbReference>
<evidence type="ECO:0000256" key="1">
    <source>
        <dbReference type="ARBA" id="ARBA00006594"/>
    </source>
</evidence>
<evidence type="ECO:0000256" key="6">
    <source>
        <dbReference type="ARBA" id="ARBA00047942"/>
    </source>
</evidence>
<evidence type="ECO:0000256" key="2">
    <source>
        <dbReference type="ARBA" id="ARBA00011900"/>
    </source>
</evidence>
<dbReference type="PRINTS" id="PR00505">
    <property type="entry name" value="D12N6MTFRASE"/>
</dbReference>
<dbReference type="Gene3D" id="3.40.50.150">
    <property type="entry name" value="Vaccinia Virus protein VP39"/>
    <property type="match status" value="1"/>
</dbReference>
<dbReference type="InterPro" id="IPR029063">
    <property type="entry name" value="SAM-dependent_MTases_sf"/>
</dbReference>
<dbReference type="Gene3D" id="1.10.1020.10">
    <property type="entry name" value="Adenine-specific Methyltransferase, Domain 2"/>
    <property type="match status" value="1"/>
</dbReference>
<dbReference type="Proteomes" id="UP000274792">
    <property type="component" value="Unassembled WGS sequence"/>
</dbReference>
<keyword evidence="5" id="KW-0949">S-adenosyl-L-methionine</keyword>
<dbReference type="EC" id="2.1.1.72" evidence="2"/>